<feature type="transmembrane region" description="Helical" evidence="1">
    <location>
        <begin position="45"/>
        <end position="65"/>
    </location>
</feature>
<dbReference type="AlphaFoldDB" id="A0A2S6INL4"/>
<dbReference type="EMBL" id="PTJE01000002">
    <property type="protein sequence ID" value="PPK95788.1"/>
    <property type="molecule type" value="Genomic_DNA"/>
</dbReference>
<evidence type="ECO:0000313" key="2">
    <source>
        <dbReference type="EMBL" id="PPK95788.1"/>
    </source>
</evidence>
<protein>
    <submittedName>
        <fullName evidence="2">Uncharacterized protein</fullName>
    </submittedName>
</protein>
<comment type="caution">
    <text evidence="2">The sequence shown here is derived from an EMBL/GenBank/DDBJ whole genome shotgun (WGS) entry which is preliminary data.</text>
</comment>
<reference evidence="2 3" key="1">
    <citation type="submission" date="2018-02" db="EMBL/GenBank/DDBJ databases">
        <title>Genomic Encyclopedia of Archaeal and Bacterial Type Strains, Phase II (KMG-II): from individual species to whole genera.</title>
        <authorList>
            <person name="Goeker M."/>
        </authorList>
    </citation>
    <scope>NUCLEOTIDE SEQUENCE [LARGE SCALE GENOMIC DNA]</scope>
    <source>
        <strain evidence="2 3">DSM 16809</strain>
    </source>
</reference>
<gene>
    <name evidence="2" type="ORF">LY01_01381</name>
</gene>
<sequence length="70" mass="8340">MSLFNFDRVPVKTRFIYALLSSGLTTLFCYIIFTVFDMADFDWGYYIFFFIAMFIFGFFSSGYSINKKKK</sequence>
<name>A0A2S6INL4_9FLAO</name>
<keyword evidence="1" id="KW-1133">Transmembrane helix</keyword>
<dbReference type="RefSeq" id="WP_104515076.1">
    <property type="nucleotide sequence ID" value="NZ_MQVW01000002.1"/>
</dbReference>
<organism evidence="2 3">
    <name type="scientific">Nonlabens xylanidelens</name>
    <dbReference type="NCBI Taxonomy" id="191564"/>
    <lineage>
        <taxon>Bacteria</taxon>
        <taxon>Pseudomonadati</taxon>
        <taxon>Bacteroidota</taxon>
        <taxon>Flavobacteriia</taxon>
        <taxon>Flavobacteriales</taxon>
        <taxon>Flavobacteriaceae</taxon>
        <taxon>Nonlabens</taxon>
    </lineage>
</organism>
<keyword evidence="1" id="KW-0472">Membrane</keyword>
<keyword evidence="3" id="KW-1185">Reference proteome</keyword>
<evidence type="ECO:0000313" key="3">
    <source>
        <dbReference type="Proteomes" id="UP000239002"/>
    </source>
</evidence>
<dbReference type="Proteomes" id="UP000239002">
    <property type="component" value="Unassembled WGS sequence"/>
</dbReference>
<proteinExistence type="predicted"/>
<accession>A0A2S6INL4</accession>
<keyword evidence="1" id="KW-0812">Transmembrane</keyword>
<feature type="transmembrane region" description="Helical" evidence="1">
    <location>
        <begin position="15"/>
        <end position="33"/>
    </location>
</feature>
<evidence type="ECO:0000256" key="1">
    <source>
        <dbReference type="SAM" id="Phobius"/>
    </source>
</evidence>